<organism evidence="1 2">
    <name type="scientific">Sinomonas terrae</name>
    <dbReference type="NCBI Taxonomy" id="2908838"/>
    <lineage>
        <taxon>Bacteria</taxon>
        <taxon>Bacillati</taxon>
        <taxon>Actinomycetota</taxon>
        <taxon>Actinomycetes</taxon>
        <taxon>Micrococcales</taxon>
        <taxon>Micrococcaceae</taxon>
        <taxon>Sinomonas</taxon>
    </lineage>
</organism>
<protein>
    <submittedName>
        <fullName evidence="1">Uncharacterized protein</fullName>
    </submittedName>
</protein>
<dbReference type="RefSeq" id="WP_241056618.1">
    <property type="nucleotide sequence ID" value="NZ_JAKZBV010000002.1"/>
</dbReference>
<gene>
    <name evidence="1" type="ORF">L0M17_21180</name>
</gene>
<evidence type="ECO:0000313" key="1">
    <source>
        <dbReference type="EMBL" id="MCH6472445.1"/>
    </source>
</evidence>
<keyword evidence="2" id="KW-1185">Reference proteome</keyword>
<sequence>MTSSRPALSRQGDPLGLRGTAWEQESVFAQREQHCLAEPRSAKRRKTVAIASTTGILR</sequence>
<proteinExistence type="predicted"/>
<accession>A0ABS9U6Y3</accession>
<comment type="caution">
    <text evidence="1">The sequence shown here is derived from an EMBL/GenBank/DDBJ whole genome shotgun (WGS) entry which is preliminary data.</text>
</comment>
<reference evidence="1 2" key="1">
    <citation type="submission" date="2022-03" db="EMBL/GenBank/DDBJ databases">
        <title>Sinomonas sp. isolated from a soil.</title>
        <authorList>
            <person name="Han J."/>
            <person name="Kim D.-U."/>
        </authorList>
    </citation>
    <scope>NUCLEOTIDE SEQUENCE [LARGE SCALE GENOMIC DNA]</scope>
    <source>
        <strain evidence="1 2">5-5</strain>
    </source>
</reference>
<evidence type="ECO:0000313" key="2">
    <source>
        <dbReference type="Proteomes" id="UP001202922"/>
    </source>
</evidence>
<name>A0ABS9U6Y3_9MICC</name>
<dbReference type="Proteomes" id="UP001202922">
    <property type="component" value="Unassembled WGS sequence"/>
</dbReference>
<dbReference type="EMBL" id="JAKZBV010000002">
    <property type="protein sequence ID" value="MCH6472445.1"/>
    <property type="molecule type" value="Genomic_DNA"/>
</dbReference>